<comment type="caution">
    <text evidence="1">The sequence shown here is derived from an EMBL/GenBank/DDBJ whole genome shotgun (WGS) entry which is preliminary data.</text>
</comment>
<dbReference type="Gene3D" id="3.40.630.30">
    <property type="match status" value="1"/>
</dbReference>
<dbReference type="Proteomes" id="UP000799439">
    <property type="component" value="Unassembled WGS sequence"/>
</dbReference>
<dbReference type="AlphaFoldDB" id="A0A9P4MQD5"/>
<evidence type="ECO:0000313" key="2">
    <source>
        <dbReference type="Proteomes" id="UP000799439"/>
    </source>
</evidence>
<dbReference type="PANTHER" id="PTHR42791">
    <property type="entry name" value="GNAT FAMILY ACETYLTRANSFERASE"/>
    <property type="match status" value="1"/>
</dbReference>
<sequence>MVLQVLPLETADFDVLISHASTSFPGDDLVGNPVPFCWPVANRSDAEARCLWHFSRQRKRYIEDTSVRFMKVIDTGKEGEKSNEIISIARWHFYESGYSYERDVRWELADGEASDGNHRALFDAALHDQILSTRDFARKFWILPPKAPCWILMHMNTRFSCQRRGAAKLLVQWGIDQAEATGIPAYLEAGVMGLKLYKDLGFQEVGDPIIINASAKMIFQMAKMAYMPSKDGGH</sequence>
<organism evidence="1 2">
    <name type="scientific">Myriangium duriaei CBS 260.36</name>
    <dbReference type="NCBI Taxonomy" id="1168546"/>
    <lineage>
        <taxon>Eukaryota</taxon>
        <taxon>Fungi</taxon>
        <taxon>Dikarya</taxon>
        <taxon>Ascomycota</taxon>
        <taxon>Pezizomycotina</taxon>
        <taxon>Dothideomycetes</taxon>
        <taxon>Dothideomycetidae</taxon>
        <taxon>Myriangiales</taxon>
        <taxon>Myriangiaceae</taxon>
        <taxon>Myriangium</taxon>
    </lineage>
</organism>
<reference evidence="1" key="1">
    <citation type="journal article" date="2020" name="Stud. Mycol.">
        <title>101 Dothideomycetes genomes: a test case for predicting lifestyles and emergence of pathogens.</title>
        <authorList>
            <person name="Haridas S."/>
            <person name="Albert R."/>
            <person name="Binder M."/>
            <person name="Bloem J."/>
            <person name="Labutti K."/>
            <person name="Salamov A."/>
            <person name="Andreopoulos B."/>
            <person name="Baker S."/>
            <person name="Barry K."/>
            <person name="Bills G."/>
            <person name="Bluhm B."/>
            <person name="Cannon C."/>
            <person name="Castanera R."/>
            <person name="Culley D."/>
            <person name="Daum C."/>
            <person name="Ezra D."/>
            <person name="Gonzalez J."/>
            <person name="Henrissat B."/>
            <person name="Kuo A."/>
            <person name="Liang C."/>
            <person name="Lipzen A."/>
            <person name="Lutzoni F."/>
            <person name="Magnuson J."/>
            <person name="Mondo S."/>
            <person name="Nolan M."/>
            <person name="Ohm R."/>
            <person name="Pangilinan J."/>
            <person name="Park H.-J."/>
            <person name="Ramirez L."/>
            <person name="Alfaro M."/>
            <person name="Sun H."/>
            <person name="Tritt A."/>
            <person name="Yoshinaga Y."/>
            <person name="Zwiers L.-H."/>
            <person name="Turgeon B."/>
            <person name="Goodwin S."/>
            <person name="Spatafora J."/>
            <person name="Crous P."/>
            <person name="Grigoriev I."/>
        </authorList>
    </citation>
    <scope>NUCLEOTIDE SEQUENCE</scope>
    <source>
        <strain evidence="1">CBS 260.36</strain>
    </source>
</reference>
<dbReference type="InterPro" id="IPR052523">
    <property type="entry name" value="Trichothecene_AcTrans"/>
</dbReference>
<keyword evidence="2" id="KW-1185">Reference proteome</keyword>
<name>A0A9P4MQD5_9PEZI</name>
<dbReference type="PANTHER" id="PTHR42791:SF14">
    <property type="entry name" value="N-ACETYLTRANSFERASE DOMAIN-CONTAINING PROTEIN"/>
    <property type="match status" value="1"/>
</dbReference>
<dbReference type="OrthoDB" id="2832510at2759"/>
<evidence type="ECO:0000313" key="1">
    <source>
        <dbReference type="EMBL" id="KAF2155516.1"/>
    </source>
</evidence>
<dbReference type="EMBL" id="ML996082">
    <property type="protein sequence ID" value="KAF2155516.1"/>
    <property type="molecule type" value="Genomic_DNA"/>
</dbReference>
<proteinExistence type="predicted"/>
<accession>A0A9P4MQD5</accession>
<protein>
    <recommendedName>
        <fullName evidence="3">N-acetyltransferase domain-containing protein</fullName>
    </recommendedName>
</protein>
<dbReference type="SUPFAM" id="SSF55729">
    <property type="entry name" value="Acyl-CoA N-acyltransferases (Nat)"/>
    <property type="match status" value="1"/>
</dbReference>
<dbReference type="InterPro" id="IPR016181">
    <property type="entry name" value="Acyl_CoA_acyltransferase"/>
</dbReference>
<gene>
    <name evidence="1" type="ORF">K461DRAFT_274506</name>
</gene>
<evidence type="ECO:0008006" key="3">
    <source>
        <dbReference type="Google" id="ProtNLM"/>
    </source>
</evidence>